<evidence type="ECO:0000313" key="9">
    <source>
        <dbReference type="Proteomes" id="UP000887229"/>
    </source>
</evidence>
<dbReference type="Proteomes" id="UP000887229">
    <property type="component" value="Unassembled WGS sequence"/>
</dbReference>
<name>A0A9P7ZR86_9HYPO</name>
<feature type="transmembrane region" description="Helical" evidence="6">
    <location>
        <begin position="154"/>
        <end position="175"/>
    </location>
</feature>
<evidence type="ECO:0000256" key="2">
    <source>
        <dbReference type="ARBA" id="ARBA00022692"/>
    </source>
</evidence>
<feature type="region of interest" description="Disordered" evidence="5">
    <location>
        <begin position="192"/>
        <end position="237"/>
    </location>
</feature>
<feature type="domain" description="MARVEL" evidence="7">
    <location>
        <begin position="27"/>
        <end position="170"/>
    </location>
</feature>
<evidence type="ECO:0000256" key="6">
    <source>
        <dbReference type="SAM" id="Phobius"/>
    </source>
</evidence>
<dbReference type="Pfam" id="PF01284">
    <property type="entry name" value="MARVEL"/>
    <property type="match status" value="1"/>
</dbReference>
<evidence type="ECO:0000256" key="4">
    <source>
        <dbReference type="ARBA" id="ARBA00023136"/>
    </source>
</evidence>
<keyword evidence="2 6" id="KW-0812">Transmembrane</keyword>
<organism evidence="8 9">
    <name type="scientific">Emericellopsis atlantica</name>
    <dbReference type="NCBI Taxonomy" id="2614577"/>
    <lineage>
        <taxon>Eukaryota</taxon>
        <taxon>Fungi</taxon>
        <taxon>Dikarya</taxon>
        <taxon>Ascomycota</taxon>
        <taxon>Pezizomycotina</taxon>
        <taxon>Sordariomycetes</taxon>
        <taxon>Hypocreomycetidae</taxon>
        <taxon>Hypocreales</taxon>
        <taxon>Bionectriaceae</taxon>
        <taxon>Emericellopsis</taxon>
    </lineage>
</organism>
<evidence type="ECO:0000256" key="3">
    <source>
        <dbReference type="ARBA" id="ARBA00022989"/>
    </source>
</evidence>
<dbReference type="InterPro" id="IPR008253">
    <property type="entry name" value="Marvel"/>
</dbReference>
<accession>A0A9P7ZR86</accession>
<protein>
    <recommendedName>
        <fullName evidence="7">MARVEL domain-containing protein</fullName>
    </recommendedName>
</protein>
<comment type="subcellular location">
    <subcellularLocation>
        <location evidence="1">Membrane</location>
        <topology evidence="1">Multi-pass membrane protein</topology>
    </subcellularLocation>
</comment>
<dbReference type="EMBL" id="MU251247">
    <property type="protein sequence ID" value="KAG9256849.1"/>
    <property type="molecule type" value="Genomic_DNA"/>
</dbReference>
<proteinExistence type="predicted"/>
<feature type="transmembrane region" description="Helical" evidence="6">
    <location>
        <begin position="63"/>
        <end position="82"/>
    </location>
</feature>
<keyword evidence="3 6" id="KW-1133">Transmembrane helix</keyword>
<dbReference type="AlphaFoldDB" id="A0A9P7ZR86"/>
<dbReference type="GeneID" id="70291075"/>
<feature type="transmembrane region" description="Helical" evidence="6">
    <location>
        <begin position="89"/>
        <end position="109"/>
    </location>
</feature>
<evidence type="ECO:0000313" key="8">
    <source>
        <dbReference type="EMBL" id="KAG9256849.1"/>
    </source>
</evidence>
<keyword evidence="4 6" id="KW-0472">Membrane</keyword>
<gene>
    <name evidence="8" type="ORF">F5Z01DRAFT_490943</name>
</gene>
<reference evidence="8" key="1">
    <citation type="journal article" date="2021" name="IMA Fungus">
        <title>Genomic characterization of three marine fungi, including Emericellopsis atlantica sp. nov. with signatures of a generalist lifestyle and marine biomass degradation.</title>
        <authorList>
            <person name="Hagestad O.C."/>
            <person name="Hou L."/>
            <person name="Andersen J.H."/>
            <person name="Hansen E.H."/>
            <person name="Altermark B."/>
            <person name="Li C."/>
            <person name="Kuhnert E."/>
            <person name="Cox R.J."/>
            <person name="Crous P.W."/>
            <person name="Spatafora J.W."/>
            <person name="Lail K."/>
            <person name="Amirebrahimi M."/>
            <person name="Lipzen A."/>
            <person name="Pangilinan J."/>
            <person name="Andreopoulos W."/>
            <person name="Hayes R.D."/>
            <person name="Ng V."/>
            <person name="Grigoriev I.V."/>
            <person name="Jackson S.A."/>
            <person name="Sutton T.D.S."/>
            <person name="Dobson A.D.W."/>
            <person name="Rama T."/>
        </authorList>
    </citation>
    <scope>NUCLEOTIDE SEQUENCE</scope>
    <source>
        <strain evidence="8">TS7</strain>
    </source>
</reference>
<comment type="caution">
    <text evidence="8">The sequence shown here is derived from an EMBL/GenBank/DDBJ whole genome shotgun (WGS) entry which is preliminary data.</text>
</comment>
<dbReference type="PANTHER" id="PTHR39608">
    <property type="entry name" value="INTEGRAL MEMBRANE PROTEIN (AFU_ORTHOLOGUE AFUA_5G08640)"/>
    <property type="match status" value="1"/>
</dbReference>
<dbReference type="OrthoDB" id="4074965at2759"/>
<dbReference type="GO" id="GO:0016020">
    <property type="term" value="C:membrane"/>
    <property type="evidence" value="ECO:0007669"/>
    <property type="project" value="UniProtKB-SubCell"/>
</dbReference>
<evidence type="ECO:0000256" key="5">
    <source>
        <dbReference type="SAM" id="MobiDB-lite"/>
    </source>
</evidence>
<keyword evidence="9" id="KW-1185">Reference proteome</keyword>
<feature type="compositionally biased region" description="Polar residues" evidence="5">
    <location>
        <begin position="201"/>
        <end position="226"/>
    </location>
</feature>
<evidence type="ECO:0000256" key="1">
    <source>
        <dbReference type="ARBA" id="ARBA00004141"/>
    </source>
</evidence>
<evidence type="ECO:0000259" key="7">
    <source>
        <dbReference type="Pfam" id="PF01284"/>
    </source>
</evidence>
<sequence length="237" mass="26401">MPNSETAQMNGKHREEEREGTFHRVATFLLRMSELVCAVIVLGILARFTYLIGVARVSVQGRIVYALVVACIATAFSILFCLPINALSISFPFDFILFVAWIVAFSLLASESRQCSSGWYRNYWGYYWGRWWRTGPVGTVPVGRTGCGYWRTTLAFSFLASMAHLLSFILGIYIFRKYVRVKDTVAKAKRQAGKLRKSHSSTHLANGANGATSTRQGSAATDNPPMSTVPREPAQQV</sequence>
<feature type="transmembrane region" description="Helical" evidence="6">
    <location>
        <begin position="35"/>
        <end position="57"/>
    </location>
</feature>
<dbReference type="RefSeq" id="XP_046120773.1">
    <property type="nucleotide sequence ID" value="XM_046260172.1"/>
</dbReference>
<dbReference type="PANTHER" id="PTHR39608:SF1">
    <property type="entry name" value="INTEGRAL MEMBRANE PROTEIN (AFU_ORTHOLOGUE AFUA_5G08640)"/>
    <property type="match status" value="1"/>
</dbReference>